<feature type="region of interest" description="Disordered" evidence="1">
    <location>
        <begin position="48"/>
        <end position="93"/>
    </location>
</feature>
<dbReference type="EMBL" id="HBEA01006714">
    <property type="protein sequence ID" value="CAD8255682.1"/>
    <property type="molecule type" value="Transcribed_RNA"/>
</dbReference>
<evidence type="ECO:0000313" key="2">
    <source>
        <dbReference type="EMBL" id="CAD8255682.1"/>
    </source>
</evidence>
<feature type="compositionally biased region" description="Acidic residues" evidence="1">
    <location>
        <begin position="82"/>
        <end position="93"/>
    </location>
</feature>
<dbReference type="AlphaFoldDB" id="A0A7R9YBC7"/>
<evidence type="ECO:0000256" key="1">
    <source>
        <dbReference type="SAM" id="MobiDB-lite"/>
    </source>
</evidence>
<name>A0A7R9YBC7_9STRA</name>
<proteinExistence type="predicted"/>
<accession>A0A7R9YBC7</accession>
<sequence length="144" mass="17132">MASSAGARSESERSKDVLLTEVEKRRRRYTERKTLGLEDREEETLRRLDKFRAQMRDTKAKQGKRARDRGVYSRESYRGQVLEDDDEDDDDADNSDWFVGKLKFRKHIDDRFRSGQSADDDLVVVDDRRDAHRSSKKDYRRGRR</sequence>
<protein>
    <submittedName>
        <fullName evidence="2">Uncharacterized protein</fullName>
    </submittedName>
</protein>
<organism evidence="2">
    <name type="scientific">Pinguiococcus pyrenoidosus</name>
    <dbReference type="NCBI Taxonomy" id="172671"/>
    <lineage>
        <taxon>Eukaryota</taxon>
        <taxon>Sar</taxon>
        <taxon>Stramenopiles</taxon>
        <taxon>Ochrophyta</taxon>
        <taxon>Pinguiophyceae</taxon>
        <taxon>Pinguiochrysidales</taxon>
        <taxon>Pinguiochrysidaceae</taxon>
        <taxon>Pinguiococcus</taxon>
    </lineage>
</organism>
<reference evidence="2" key="1">
    <citation type="submission" date="2021-01" db="EMBL/GenBank/DDBJ databases">
        <authorList>
            <person name="Corre E."/>
            <person name="Pelletier E."/>
            <person name="Niang G."/>
            <person name="Scheremetjew M."/>
            <person name="Finn R."/>
            <person name="Kale V."/>
            <person name="Holt S."/>
            <person name="Cochrane G."/>
            <person name="Meng A."/>
            <person name="Brown T."/>
            <person name="Cohen L."/>
        </authorList>
    </citation>
    <scope>NUCLEOTIDE SEQUENCE</scope>
    <source>
        <strain evidence="2">CCMP2078</strain>
    </source>
</reference>
<gene>
    <name evidence="2" type="ORF">PPYR1160_LOCUS5174</name>
</gene>
<feature type="region of interest" description="Disordered" evidence="1">
    <location>
        <begin position="123"/>
        <end position="144"/>
    </location>
</feature>
<feature type="compositionally biased region" description="Basic and acidic residues" evidence="1">
    <location>
        <begin position="125"/>
        <end position="137"/>
    </location>
</feature>
<feature type="compositionally biased region" description="Basic and acidic residues" evidence="1">
    <location>
        <begin position="68"/>
        <end position="77"/>
    </location>
</feature>
<feature type="compositionally biased region" description="Basic and acidic residues" evidence="1">
    <location>
        <begin position="48"/>
        <end position="60"/>
    </location>
</feature>